<feature type="compositionally biased region" description="Basic and acidic residues" evidence="1">
    <location>
        <begin position="86"/>
        <end position="97"/>
    </location>
</feature>
<accession>A0A150P544</accession>
<comment type="caution">
    <text evidence="2">The sequence shown here is derived from an EMBL/GenBank/DDBJ whole genome shotgun (WGS) entry which is preliminary data.</text>
</comment>
<evidence type="ECO:0000256" key="1">
    <source>
        <dbReference type="SAM" id="MobiDB-lite"/>
    </source>
</evidence>
<evidence type="ECO:0000313" key="2">
    <source>
        <dbReference type="EMBL" id="KYF50813.1"/>
    </source>
</evidence>
<sequence>MYSASARRYSSKLIGRPPRVAGSVRWRKLQNRSTNARSYVPRSTSRCAMPFAIARSVFGLKKSVCWQNAEVRVRRVVRSMRSTCSPRERRSTTREKSTGCISAGLFPQRIRTSHRSRSS</sequence>
<protein>
    <submittedName>
        <fullName evidence="2">Uncharacterized protein</fullName>
    </submittedName>
</protein>
<evidence type="ECO:0000313" key="3">
    <source>
        <dbReference type="Proteomes" id="UP000075420"/>
    </source>
</evidence>
<reference evidence="2 3" key="1">
    <citation type="submission" date="2014-02" db="EMBL/GenBank/DDBJ databases">
        <title>The small core and large imbalanced accessory genome model reveals a collaborative survival strategy of Sorangium cellulosum strains in nature.</title>
        <authorList>
            <person name="Han K."/>
            <person name="Peng R."/>
            <person name="Blom J."/>
            <person name="Li Y.-Z."/>
        </authorList>
    </citation>
    <scope>NUCLEOTIDE SEQUENCE [LARGE SCALE GENOMIC DNA]</scope>
    <source>
        <strain evidence="2 3">So0157-25</strain>
    </source>
</reference>
<dbReference type="EMBL" id="JELY01003073">
    <property type="protein sequence ID" value="KYF50813.1"/>
    <property type="molecule type" value="Genomic_DNA"/>
</dbReference>
<dbReference type="Proteomes" id="UP000075420">
    <property type="component" value="Unassembled WGS sequence"/>
</dbReference>
<name>A0A150P544_SORCE</name>
<gene>
    <name evidence="2" type="ORF">BE08_08890</name>
</gene>
<proteinExistence type="predicted"/>
<dbReference type="AlphaFoldDB" id="A0A150P544"/>
<feature type="region of interest" description="Disordered" evidence="1">
    <location>
        <begin position="82"/>
        <end position="119"/>
    </location>
</feature>
<organism evidence="2 3">
    <name type="scientific">Sorangium cellulosum</name>
    <name type="common">Polyangium cellulosum</name>
    <dbReference type="NCBI Taxonomy" id="56"/>
    <lineage>
        <taxon>Bacteria</taxon>
        <taxon>Pseudomonadati</taxon>
        <taxon>Myxococcota</taxon>
        <taxon>Polyangia</taxon>
        <taxon>Polyangiales</taxon>
        <taxon>Polyangiaceae</taxon>
        <taxon>Sorangium</taxon>
    </lineage>
</organism>